<protein>
    <recommendedName>
        <fullName evidence="7">Electron transfer flavoprotein subunit alpha</fullName>
    </recommendedName>
    <alternativeName>
        <fullName evidence="8">Electron transfer flavoprotein large subunit</fullName>
    </alternativeName>
</protein>
<keyword evidence="5" id="KW-0249">Electron transport</keyword>
<evidence type="ECO:0000256" key="5">
    <source>
        <dbReference type="ARBA" id="ARBA00022982"/>
    </source>
</evidence>
<evidence type="ECO:0000256" key="1">
    <source>
        <dbReference type="ARBA" id="ARBA00005817"/>
    </source>
</evidence>
<feature type="binding site" evidence="9">
    <location>
        <begin position="227"/>
        <end position="228"/>
    </location>
    <ligand>
        <name>FAD</name>
        <dbReference type="ChEBI" id="CHEBI:57692"/>
    </ligand>
</feature>
<evidence type="ECO:0000313" key="11">
    <source>
        <dbReference type="EMBL" id="KGP64159.1"/>
    </source>
</evidence>
<keyword evidence="12" id="KW-1185">Reference proteome</keyword>
<evidence type="ECO:0000313" key="12">
    <source>
        <dbReference type="Proteomes" id="UP000054422"/>
    </source>
</evidence>
<comment type="function">
    <text evidence="6">The electron transfer flavoprotein serves as a specific electron acceptor for other dehydrogenases. It transfers the electrons to the main respiratory chain via ETF-ubiquinone oxidoreductase (ETF dehydrogenase).</text>
</comment>
<accession>A0A0A2SXH6</accession>
<dbReference type="Pfam" id="PF01012">
    <property type="entry name" value="ETF"/>
    <property type="match status" value="1"/>
</dbReference>
<dbReference type="PIRSF" id="PIRSF000089">
    <property type="entry name" value="Electra_flavoP_a"/>
    <property type="match status" value="1"/>
</dbReference>
<dbReference type="RefSeq" id="WP_035887099.1">
    <property type="nucleotide sequence ID" value="NZ_JNCF01000004.1"/>
</dbReference>
<dbReference type="FunFam" id="3.40.50.1220:FF:000001">
    <property type="entry name" value="Electron transfer flavoprotein, alpha subunit"/>
    <property type="match status" value="1"/>
</dbReference>
<evidence type="ECO:0000256" key="6">
    <source>
        <dbReference type="ARBA" id="ARBA00025649"/>
    </source>
</evidence>
<comment type="similarity">
    <text evidence="1">Belongs to the ETF alpha-subunit/FixB family.</text>
</comment>
<evidence type="ECO:0000259" key="10">
    <source>
        <dbReference type="SMART" id="SM00893"/>
    </source>
</evidence>
<dbReference type="InterPro" id="IPR001308">
    <property type="entry name" value="ETF_a/FixB"/>
</dbReference>
<evidence type="ECO:0000256" key="8">
    <source>
        <dbReference type="ARBA" id="ARBA00079299"/>
    </source>
</evidence>
<name>A0A0A2SXH6_9GAMM</name>
<proteinExistence type="inferred from homology"/>
<feature type="domain" description="Electron transfer flavoprotein alpha/beta-subunit N-terminal" evidence="10">
    <location>
        <begin position="3"/>
        <end position="182"/>
    </location>
</feature>
<dbReference type="InterPro" id="IPR029035">
    <property type="entry name" value="DHS-like_NAD/FAD-binding_dom"/>
</dbReference>
<dbReference type="InterPro" id="IPR014730">
    <property type="entry name" value="ETF_a/b_N"/>
</dbReference>
<dbReference type="InterPro" id="IPR014729">
    <property type="entry name" value="Rossmann-like_a/b/a_fold"/>
</dbReference>
<dbReference type="OrthoDB" id="9770286at2"/>
<dbReference type="STRING" id="1498499.EP47_10155"/>
<feature type="binding site" evidence="9">
    <location>
        <begin position="258"/>
        <end position="265"/>
    </location>
    <ligand>
        <name>FAD</name>
        <dbReference type="ChEBI" id="CHEBI:57692"/>
    </ligand>
</feature>
<dbReference type="GO" id="GO:0050660">
    <property type="term" value="F:flavin adenine dinucleotide binding"/>
    <property type="evidence" value="ECO:0007669"/>
    <property type="project" value="InterPro"/>
</dbReference>
<feature type="binding site" evidence="9">
    <location>
        <begin position="241"/>
        <end position="245"/>
    </location>
    <ligand>
        <name>FAD</name>
        <dbReference type="ChEBI" id="CHEBI:57692"/>
    </ligand>
</feature>
<dbReference type="InterPro" id="IPR018206">
    <property type="entry name" value="ETF_asu_C_CS"/>
</dbReference>
<keyword evidence="3" id="KW-0285">Flavoprotein</keyword>
<organism evidence="11 12">
    <name type="scientific">Legionella norrlandica</name>
    <dbReference type="NCBI Taxonomy" id="1498499"/>
    <lineage>
        <taxon>Bacteria</taxon>
        <taxon>Pseudomonadati</taxon>
        <taxon>Pseudomonadota</taxon>
        <taxon>Gammaproteobacteria</taxon>
        <taxon>Legionellales</taxon>
        <taxon>Legionellaceae</taxon>
        <taxon>Legionella</taxon>
    </lineage>
</organism>
<keyword evidence="4 9" id="KW-0274">FAD</keyword>
<reference evidence="11 12" key="1">
    <citation type="submission" date="2014-05" db="EMBL/GenBank/DDBJ databases">
        <authorList>
            <person name="Rizzardi K."/>
            <person name="Winiecka-Krusnell J."/>
            <person name="Ramliden M."/>
            <person name="Alm E."/>
            <person name="Andersson S."/>
            <person name="Byfors S."/>
        </authorList>
    </citation>
    <scope>NUCLEOTIDE SEQUENCE [LARGE SCALE GENOMIC DNA]</scope>
    <source>
        <strain evidence="11 12">LEGN</strain>
    </source>
</reference>
<dbReference type="Proteomes" id="UP000054422">
    <property type="component" value="Unassembled WGS sequence"/>
</dbReference>
<dbReference type="EMBL" id="JNCF01000004">
    <property type="protein sequence ID" value="KGP64159.1"/>
    <property type="molecule type" value="Genomic_DNA"/>
</dbReference>
<dbReference type="SUPFAM" id="SSF52402">
    <property type="entry name" value="Adenine nucleotide alpha hydrolases-like"/>
    <property type="match status" value="1"/>
</dbReference>
<dbReference type="CDD" id="cd01715">
    <property type="entry name" value="ETF_alpha"/>
    <property type="match status" value="1"/>
</dbReference>
<comment type="caution">
    <text evidence="11">The sequence shown here is derived from an EMBL/GenBank/DDBJ whole genome shotgun (WGS) entry which is preliminary data.</text>
</comment>
<dbReference type="PANTHER" id="PTHR43153">
    <property type="entry name" value="ELECTRON TRANSFER FLAVOPROTEIN ALPHA"/>
    <property type="match status" value="1"/>
</dbReference>
<dbReference type="PANTHER" id="PTHR43153:SF1">
    <property type="entry name" value="ELECTRON TRANSFER FLAVOPROTEIN SUBUNIT ALPHA, MITOCHONDRIAL"/>
    <property type="match status" value="1"/>
</dbReference>
<dbReference type="InterPro" id="IPR014731">
    <property type="entry name" value="ETF_asu_C"/>
</dbReference>
<dbReference type="GO" id="GO:0009055">
    <property type="term" value="F:electron transfer activity"/>
    <property type="evidence" value="ECO:0007669"/>
    <property type="project" value="InterPro"/>
</dbReference>
<evidence type="ECO:0000256" key="2">
    <source>
        <dbReference type="ARBA" id="ARBA00022448"/>
    </source>
</evidence>
<dbReference type="SMART" id="SM00893">
    <property type="entry name" value="ETF"/>
    <property type="match status" value="1"/>
</dbReference>
<sequence>MSTLVLVEHNNQELHSATRNILSAALELGNKITLLVVGYQCRVVAEEAAKMEGVHAVLHVDNPCYEHQLAESVSDLIVSFANSFSAILAASSTLGKNILPRVAAQLDVAQLSDVTKIIDSNTFEHPIYAGNAIETVRLLDPIKVMTIRTTAFDPITSVQEACCIENVNKEFQAKGSQFIRHELSKSERPDLSTAKIVVSGGRGLQSAEKFKLIEELADALGAAVGASRAAVDAGFVPNDYQVGQTGKVVAPALYIAVGISGAVQHLAGMKDSKVIVAINKDADAPIFQIVNYGLVGDLFELVPQLIEQLKSRSLV</sequence>
<evidence type="ECO:0000256" key="4">
    <source>
        <dbReference type="ARBA" id="ARBA00022827"/>
    </source>
</evidence>
<dbReference type="PROSITE" id="PS00696">
    <property type="entry name" value="ETF_ALPHA"/>
    <property type="match status" value="1"/>
</dbReference>
<dbReference type="Gene3D" id="3.40.50.1220">
    <property type="entry name" value="TPP-binding domain"/>
    <property type="match status" value="1"/>
</dbReference>
<evidence type="ECO:0000256" key="7">
    <source>
        <dbReference type="ARBA" id="ARBA00068674"/>
    </source>
</evidence>
<dbReference type="Pfam" id="PF00766">
    <property type="entry name" value="ETF_alpha"/>
    <property type="match status" value="1"/>
</dbReference>
<dbReference type="SUPFAM" id="SSF52467">
    <property type="entry name" value="DHS-like NAD/FAD-binding domain"/>
    <property type="match status" value="1"/>
</dbReference>
<comment type="cofactor">
    <cofactor evidence="9">
        <name>FAD</name>
        <dbReference type="ChEBI" id="CHEBI:57692"/>
    </cofactor>
    <text evidence="9">Binds 1 FAD per dimer.</text>
</comment>
<keyword evidence="2" id="KW-0813">Transport</keyword>
<dbReference type="InterPro" id="IPR033947">
    <property type="entry name" value="ETF_alpha_N"/>
</dbReference>
<evidence type="ECO:0000256" key="3">
    <source>
        <dbReference type="ARBA" id="ARBA00022630"/>
    </source>
</evidence>
<feature type="binding site" evidence="9">
    <location>
        <position position="279"/>
    </location>
    <ligand>
        <name>FAD</name>
        <dbReference type="ChEBI" id="CHEBI:57692"/>
    </ligand>
</feature>
<dbReference type="AlphaFoldDB" id="A0A0A2SXH6"/>
<gene>
    <name evidence="11" type="ORF">EP47_10155</name>
</gene>
<dbReference type="GO" id="GO:0033539">
    <property type="term" value="P:fatty acid beta-oxidation using acyl-CoA dehydrogenase"/>
    <property type="evidence" value="ECO:0007669"/>
    <property type="project" value="TreeGrafter"/>
</dbReference>
<feature type="binding site" evidence="9">
    <location>
        <position position="202"/>
    </location>
    <ligand>
        <name>FAD</name>
        <dbReference type="ChEBI" id="CHEBI:57692"/>
    </ligand>
</feature>
<dbReference type="Gene3D" id="3.40.50.620">
    <property type="entry name" value="HUPs"/>
    <property type="match status" value="1"/>
</dbReference>
<evidence type="ECO:0000256" key="9">
    <source>
        <dbReference type="PIRSR" id="PIRSR000089-1"/>
    </source>
</evidence>